<dbReference type="PANTHER" id="PTHR38426:SF1">
    <property type="entry name" value="MAINTENANCE OF TELOMERE CAPPING PROTEIN 4"/>
    <property type="match status" value="1"/>
</dbReference>
<feature type="region of interest" description="Disordered" evidence="1">
    <location>
        <begin position="870"/>
        <end position="920"/>
    </location>
</feature>
<feature type="region of interest" description="Disordered" evidence="1">
    <location>
        <begin position="968"/>
        <end position="1007"/>
    </location>
</feature>
<feature type="compositionally biased region" description="Basic and acidic residues" evidence="1">
    <location>
        <begin position="998"/>
        <end position="1007"/>
    </location>
</feature>
<reference evidence="3" key="1">
    <citation type="journal article" date="2023" name="Mol. Phylogenet. Evol.">
        <title>Genome-scale phylogeny and comparative genomics of the fungal order Sordariales.</title>
        <authorList>
            <person name="Hensen N."/>
            <person name="Bonometti L."/>
            <person name="Westerberg I."/>
            <person name="Brannstrom I.O."/>
            <person name="Guillou S."/>
            <person name="Cros-Aarteil S."/>
            <person name="Calhoun S."/>
            <person name="Haridas S."/>
            <person name="Kuo A."/>
            <person name="Mondo S."/>
            <person name="Pangilinan J."/>
            <person name="Riley R."/>
            <person name="LaButti K."/>
            <person name="Andreopoulos B."/>
            <person name="Lipzen A."/>
            <person name="Chen C."/>
            <person name="Yan M."/>
            <person name="Daum C."/>
            <person name="Ng V."/>
            <person name="Clum A."/>
            <person name="Steindorff A."/>
            <person name="Ohm R.A."/>
            <person name="Martin F."/>
            <person name="Silar P."/>
            <person name="Natvig D.O."/>
            <person name="Lalanne C."/>
            <person name="Gautier V."/>
            <person name="Ament-Velasquez S.L."/>
            <person name="Kruys A."/>
            <person name="Hutchinson M.I."/>
            <person name="Powell A.J."/>
            <person name="Barry K."/>
            <person name="Miller A.N."/>
            <person name="Grigoriev I.V."/>
            <person name="Debuchy R."/>
            <person name="Gladieux P."/>
            <person name="Hiltunen Thoren M."/>
            <person name="Johannesson H."/>
        </authorList>
    </citation>
    <scope>NUCLEOTIDE SEQUENCE</scope>
    <source>
        <strain evidence="3">PSN309</strain>
    </source>
</reference>
<evidence type="ECO:0000313" key="3">
    <source>
        <dbReference type="EMBL" id="KAK4184478.1"/>
    </source>
</evidence>
<feature type="region of interest" description="Disordered" evidence="1">
    <location>
        <begin position="498"/>
        <end position="549"/>
    </location>
</feature>
<keyword evidence="2" id="KW-0472">Membrane</keyword>
<gene>
    <name evidence="3" type="ORF">QBC35DRAFT_416904</name>
</gene>
<feature type="region of interest" description="Disordered" evidence="1">
    <location>
        <begin position="108"/>
        <end position="212"/>
    </location>
</feature>
<feature type="region of interest" description="Disordered" evidence="1">
    <location>
        <begin position="562"/>
        <end position="610"/>
    </location>
</feature>
<feature type="region of interest" description="Disordered" evidence="1">
    <location>
        <begin position="334"/>
        <end position="373"/>
    </location>
</feature>
<feature type="compositionally biased region" description="Basic residues" evidence="1">
    <location>
        <begin position="898"/>
        <end position="910"/>
    </location>
</feature>
<accession>A0AAN7AEQ2</accession>
<feature type="transmembrane region" description="Helical" evidence="2">
    <location>
        <begin position="1230"/>
        <end position="1251"/>
    </location>
</feature>
<evidence type="ECO:0000313" key="4">
    <source>
        <dbReference type="Proteomes" id="UP001302126"/>
    </source>
</evidence>
<feature type="compositionally biased region" description="Polar residues" evidence="1">
    <location>
        <begin position="685"/>
        <end position="701"/>
    </location>
</feature>
<dbReference type="EMBL" id="MU864487">
    <property type="protein sequence ID" value="KAK4184478.1"/>
    <property type="molecule type" value="Genomic_DNA"/>
</dbReference>
<keyword evidence="4" id="KW-1185">Reference proteome</keyword>
<feature type="region of interest" description="Disordered" evidence="1">
    <location>
        <begin position="651"/>
        <end position="783"/>
    </location>
</feature>
<feature type="region of interest" description="Disordered" evidence="1">
    <location>
        <begin position="230"/>
        <end position="299"/>
    </location>
</feature>
<feature type="region of interest" description="Disordered" evidence="1">
    <location>
        <begin position="73"/>
        <end position="95"/>
    </location>
</feature>
<evidence type="ECO:0000256" key="1">
    <source>
        <dbReference type="SAM" id="MobiDB-lite"/>
    </source>
</evidence>
<feature type="compositionally biased region" description="Polar residues" evidence="1">
    <location>
        <begin position="253"/>
        <end position="271"/>
    </location>
</feature>
<feature type="compositionally biased region" description="Polar residues" evidence="1">
    <location>
        <begin position="195"/>
        <end position="212"/>
    </location>
</feature>
<feature type="compositionally biased region" description="Basic and acidic residues" evidence="1">
    <location>
        <begin position="674"/>
        <end position="683"/>
    </location>
</feature>
<name>A0AAN7AEQ2_9PEZI</name>
<protein>
    <submittedName>
        <fullName evidence="3">Uncharacterized protein</fullName>
    </submittedName>
</protein>
<organism evidence="3 4">
    <name type="scientific">Podospora australis</name>
    <dbReference type="NCBI Taxonomy" id="1536484"/>
    <lineage>
        <taxon>Eukaryota</taxon>
        <taxon>Fungi</taxon>
        <taxon>Dikarya</taxon>
        <taxon>Ascomycota</taxon>
        <taxon>Pezizomycotina</taxon>
        <taxon>Sordariomycetes</taxon>
        <taxon>Sordariomycetidae</taxon>
        <taxon>Sordariales</taxon>
        <taxon>Podosporaceae</taxon>
        <taxon>Podospora</taxon>
    </lineage>
</organism>
<reference evidence="3" key="2">
    <citation type="submission" date="2023-05" db="EMBL/GenBank/DDBJ databases">
        <authorList>
            <consortium name="Lawrence Berkeley National Laboratory"/>
            <person name="Steindorff A."/>
            <person name="Hensen N."/>
            <person name="Bonometti L."/>
            <person name="Westerberg I."/>
            <person name="Brannstrom I.O."/>
            <person name="Guillou S."/>
            <person name="Cros-Aarteil S."/>
            <person name="Calhoun S."/>
            <person name="Haridas S."/>
            <person name="Kuo A."/>
            <person name="Mondo S."/>
            <person name="Pangilinan J."/>
            <person name="Riley R."/>
            <person name="Labutti K."/>
            <person name="Andreopoulos B."/>
            <person name="Lipzen A."/>
            <person name="Chen C."/>
            <person name="Yanf M."/>
            <person name="Daum C."/>
            <person name="Ng V."/>
            <person name="Clum A."/>
            <person name="Ohm R."/>
            <person name="Martin F."/>
            <person name="Silar P."/>
            <person name="Natvig D."/>
            <person name="Lalanne C."/>
            <person name="Gautier V."/>
            <person name="Ament-Velasquez S.L."/>
            <person name="Kruys A."/>
            <person name="Hutchinson M.I."/>
            <person name="Powell A.J."/>
            <person name="Barry K."/>
            <person name="Miller A.N."/>
            <person name="Grigoriev I.V."/>
            <person name="Debuchy R."/>
            <person name="Gladieux P."/>
            <person name="Thoren M.H."/>
            <person name="Johannesson H."/>
        </authorList>
    </citation>
    <scope>NUCLEOTIDE SEQUENCE</scope>
    <source>
        <strain evidence="3">PSN309</strain>
    </source>
</reference>
<feature type="region of interest" description="Disordered" evidence="1">
    <location>
        <begin position="439"/>
        <end position="461"/>
    </location>
</feature>
<feature type="compositionally biased region" description="Polar residues" evidence="1">
    <location>
        <begin position="134"/>
        <end position="144"/>
    </location>
</feature>
<feature type="region of interest" description="Disordered" evidence="1">
    <location>
        <begin position="798"/>
        <end position="849"/>
    </location>
</feature>
<dbReference type="InterPro" id="IPR038769">
    <property type="entry name" value="MTC4"/>
</dbReference>
<evidence type="ECO:0000256" key="2">
    <source>
        <dbReference type="SAM" id="Phobius"/>
    </source>
</evidence>
<dbReference type="AlphaFoldDB" id="A0AAN7AEQ2"/>
<feature type="compositionally biased region" description="Polar residues" evidence="1">
    <location>
        <begin position="656"/>
        <end position="666"/>
    </location>
</feature>
<feature type="compositionally biased region" description="Polar residues" evidence="1">
    <location>
        <begin position="519"/>
        <end position="532"/>
    </location>
</feature>
<sequence>MKAPAEGGTEMTDHDASPPSHVRPRRAARHSNNVMEDDTTENTFLNVVSPESTLVPPLSDDIDPLVKTSLRSDNRHAIGKRQSVNSNSRGHKSRSSGAFLLADPLTNAHHGHRDRERDARASNGGQPDRRYRNSLEQPYKSQAVQHGKERSYPRTFSAGSQAQTLGIDYGSRDVGGSESGSTSTTLTKRERDSLAGSTAVGSEPRSSITQLDMESAQIVNMALNLSESRRLATRRNVTQPTPPRLAPLPDSATGGSLRQHLQQQRRISRTISPRPDRSPRVGSGRILSPLQSPFEPDGSYRYHFSQSTLARAQKAKEYLDLMCQYRRVLDLLPPLEPSRSNKPPTASPPETPNGSAPVFKTYTNDSETKIGRPYNPLQYIRNRKVRARERKAIDGEGQGFNDVPRVSEWIDEVAKWVATGQARTPGNPALPPFAGAQAAAAFQNSPPSNNSRSTVATAKPKRPRVDWVIDPADMIADVYWLELDDNKKFVEDRHWRRVFPQGPDSSRPQPHDDMPRMTTPGSNKDSSDSTIPNEKAPPDPPPAKHEGHDHAFTSARDRAQQKLRALKGHHRQASSVNNRDFLRIRRGSVSESSDTDSDRRRRRAGTVNARSVLEKQMEEMIAREQRAADAGAPYDHYALRMKFASINPMTPERDLLQNNSPDASKTNSHRRAHSHADLSEVEGKTTGTKRVSPPTQFTGRSSLEVPSRSRRLSVDYDTSQPNSPVMRPVREGGLVPAIGMDLSPMNSRPSSPSRNPLTKVKSMFRERSKERTTDNYASAEEPESAILTDKLVATPDLDWSAVSSPERRPSRSPLGRIVTRGTDSSHKSHKSTSSAKLRPEDMGTGLRSLFRGPRIDTVLRSGVSKISDMMWKKDVSGGGDDNSSTSSSSDSEAEAARGRSRGPRGWRRGHGREPSTQNGKSLLETMPQFVSTVDHAQPSSNGDTLLPHPPAQPLSRRSSRFDLLKPPRIDIQNASPSISPPPLVDRQRGAAGISDNQEPQKKDHREVDTTDVFDTAVSTFRKQRQFSTASSAAARHWSIADRGGMGPPTRTSVNKRDIARLRALLLSSGIHALEVDRRAQERKLLTSPKNTGQATHDATTPAPGSPFTFSEIIKLCPDPETQKKVLARPVPQTEVYMVAARALSSSIENSAMQYQSASDRFSLVTAPALERRVEELRFKVAGELTELTHRATDEADEANHDLVAGQRLKVKRVVDVIEKMLRRRRRRFRWVRRAGWLGVEWALVGFMWWVWFVVTVMRFFLGLVGGVLRGVRWLLWL</sequence>
<feature type="compositionally biased region" description="Basic and acidic residues" evidence="1">
    <location>
        <begin position="763"/>
        <end position="773"/>
    </location>
</feature>
<dbReference type="PANTHER" id="PTHR38426">
    <property type="entry name" value="MAINTENANCE OF TELOMERE CAPPING PROTEIN 4"/>
    <property type="match status" value="1"/>
</dbReference>
<feature type="compositionally biased region" description="Low complexity" evidence="1">
    <location>
        <begin position="881"/>
        <end position="890"/>
    </location>
</feature>
<keyword evidence="2" id="KW-0812">Transmembrane</keyword>
<keyword evidence="2" id="KW-1133">Transmembrane helix</keyword>
<proteinExistence type="predicted"/>
<comment type="caution">
    <text evidence="3">The sequence shown here is derived from an EMBL/GenBank/DDBJ whole genome shotgun (WGS) entry which is preliminary data.</text>
</comment>
<feature type="compositionally biased region" description="Low complexity" evidence="1">
    <location>
        <begin position="439"/>
        <end position="451"/>
    </location>
</feature>
<feature type="region of interest" description="Disordered" evidence="1">
    <location>
        <begin position="933"/>
        <end position="956"/>
    </location>
</feature>
<dbReference type="Proteomes" id="UP001302126">
    <property type="component" value="Unassembled WGS sequence"/>
</dbReference>
<feature type="region of interest" description="Disordered" evidence="1">
    <location>
        <begin position="1"/>
        <end position="43"/>
    </location>
</feature>
<feature type="compositionally biased region" description="Low complexity" evidence="1">
    <location>
        <begin position="743"/>
        <end position="756"/>
    </location>
</feature>
<feature type="transmembrane region" description="Helical" evidence="2">
    <location>
        <begin position="1257"/>
        <end position="1275"/>
    </location>
</feature>